<accession>A0A328CC66</accession>
<keyword evidence="1" id="KW-1133">Transmembrane helix</keyword>
<dbReference type="AlphaFoldDB" id="A0A328CC66"/>
<dbReference type="Gene3D" id="3.90.320.10">
    <property type="match status" value="1"/>
</dbReference>
<gene>
    <name evidence="2" type="ORF">DL240_04590</name>
</gene>
<evidence type="ECO:0008006" key="4">
    <source>
        <dbReference type="Google" id="ProtNLM"/>
    </source>
</evidence>
<dbReference type="Proteomes" id="UP000249169">
    <property type="component" value="Unassembled WGS sequence"/>
</dbReference>
<keyword evidence="1" id="KW-0812">Transmembrane</keyword>
<dbReference type="InterPro" id="IPR011604">
    <property type="entry name" value="PDDEXK-like_dom_sf"/>
</dbReference>
<evidence type="ECO:0000313" key="3">
    <source>
        <dbReference type="Proteomes" id="UP000249169"/>
    </source>
</evidence>
<evidence type="ECO:0000313" key="2">
    <source>
        <dbReference type="EMBL" id="RAL25494.1"/>
    </source>
</evidence>
<keyword evidence="1" id="KW-0472">Membrane</keyword>
<proteinExistence type="predicted"/>
<sequence>MLELGVVETALGVALICALVFWAIVRALRRRWRRFVARRRGRRARSAEERAGRWLEREGYELIEEQAVRDWVVGIDDGEEVVRLMADWVVERAGKRYVVEVKTGKRAPSIRNSATRRQMLEYLCAYECDGVILMDMESGALHDVRFPVRLRRL</sequence>
<organism evidence="2 3">
    <name type="scientific">Lujinxingia litoralis</name>
    <dbReference type="NCBI Taxonomy" id="2211119"/>
    <lineage>
        <taxon>Bacteria</taxon>
        <taxon>Deltaproteobacteria</taxon>
        <taxon>Bradymonadales</taxon>
        <taxon>Lujinxingiaceae</taxon>
        <taxon>Lujinxingia</taxon>
    </lineage>
</organism>
<feature type="transmembrane region" description="Helical" evidence="1">
    <location>
        <begin position="6"/>
        <end position="25"/>
    </location>
</feature>
<comment type="caution">
    <text evidence="2">The sequence shown here is derived from an EMBL/GenBank/DDBJ whole genome shotgun (WGS) entry which is preliminary data.</text>
</comment>
<evidence type="ECO:0000256" key="1">
    <source>
        <dbReference type="SAM" id="Phobius"/>
    </source>
</evidence>
<keyword evidence="3" id="KW-1185">Reference proteome</keyword>
<name>A0A328CC66_9DELT</name>
<protein>
    <recommendedName>
        <fullName evidence="4">PD-(D/E)XK endonuclease-like domain-containing protein</fullName>
    </recommendedName>
</protein>
<dbReference type="EMBL" id="QHKO01000001">
    <property type="protein sequence ID" value="RAL25494.1"/>
    <property type="molecule type" value="Genomic_DNA"/>
</dbReference>
<reference evidence="2 3" key="1">
    <citation type="submission" date="2018-05" db="EMBL/GenBank/DDBJ databases">
        <title>Lujinxingia marina gen. nov. sp. nov., a new facultative anaerobic member of the class Deltaproteobacteria, and proposal of Lujinxingaceae fam. nov.</title>
        <authorList>
            <person name="Li C.-M."/>
        </authorList>
    </citation>
    <scope>NUCLEOTIDE SEQUENCE [LARGE SCALE GENOMIC DNA]</scope>
    <source>
        <strain evidence="2 3">B210</strain>
    </source>
</reference>